<dbReference type="SUPFAM" id="SSF51735">
    <property type="entry name" value="NAD(P)-binding Rossmann-fold domains"/>
    <property type="match status" value="1"/>
</dbReference>
<evidence type="ECO:0000313" key="2">
    <source>
        <dbReference type="EMBL" id="ELR21513.1"/>
    </source>
</evidence>
<dbReference type="PANTHER" id="PTHR48079:SF6">
    <property type="entry name" value="NAD(P)-BINDING DOMAIN-CONTAINING PROTEIN-RELATED"/>
    <property type="match status" value="1"/>
</dbReference>
<reference evidence="2 3" key="1">
    <citation type="journal article" date="2013" name="Genome Biol.">
        <title>Genome of Acanthamoeba castellanii highlights extensive lateral gene transfer and early evolution of tyrosine kinase signaling.</title>
        <authorList>
            <person name="Clarke M."/>
            <person name="Lohan A.J."/>
            <person name="Liu B."/>
            <person name="Lagkouvardos I."/>
            <person name="Roy S."/>
            <person name="Zafar N."/>
            <person name="Bertelli C."/>
            <person name="Schilde C."/>
            <person name="Kianianmomeni A."/>
            <person name="Burglin T.R."/>
            <person name="Frech C."/>
            <person name="Turcotte B."/>
            <person name="Kopec K.O."/>
            <person name="Synnott J.M."/>
            <person name="Choo C."/>
            <person name="Paponov I."/>
            <person name="Finkler A."/>
            <person name="Soon Heng Tan C."/>
            <person name="Hutchins A.P."/>
            <person name="Weinmeier T."/>
            <person name="Rattei T."/>
            <person name="Chu J.S."/>
            <person name="Gimenez G."/>
            <person name="Irimia M."/>
            <person name="Rigden D.J."/>
            <person name="Fitzpatrick D.A."/>
            <person name="Lorenzo-Morales J."/>
            <person name="Bateman A."/>
            <person name="Chiu C.H."/>
            <person name="Tang P."/>
            <person name="Hegemann P."/>
            <person name="Fromm H."/>
            <person name="Raoult D."/>
            <person name="Greub G."/>
            <person name="Miranda-Saavedra D."/>
            <person name="Chen N."/>
            <person name="Nash P."/>
            <person name="Ginger M.L."/>
            <person name="Horn M."/>
            <person name="Schaap P."/>
            <person name="Caler L."/>
            <person name="Loftus B."/>
        </authorList>
    </citation>
    <scope>NUCLEOTIDE SEQUENCE [LARGE SCALE GENOMIC DNA]</scope>
    <source>
        <strain evidence="2 3">Neff</strain>
    </source>
</reference>
<dbReference type="EMBL" id="KB007902">
    <property type="protein sequence ID" value="ELR21513.1"/>
    <property type="molecule type" value="Genomic_DNA"/>
</dbReference>
<sequence>MCLATTCRAMRDRLLNNCLVALCLRLSCRNRLPSGGPPPITARHQADSLKKEGIEPVVFAGFQDTVQTRQIASDYDVIIHTADSFASDACKAMIQGLADRQQKTGKETHFIHTSGTSSLGDRPVTGQYLEPRTFSDKNDIYSYECEREARESYIQRKTDVAVFETGVELGVKTYIVMPPSIFGIGRGLFNKLSIQAPTILRSAIKAGQAEVIGDGKAQWDHVHIADLVLLYELILSKLLKLAHGKQGIFFAETGHHT</sequence>
<dbReference type="GO" id="GO:0004029">
    <property type="term" value="F:aldehyde dehydrogenase (NAD+) activity"/>
    <property type="evidence" value="ECO:0007669"/>
    <property type="project" value="TreeGrafter"/>
</dbReference>
<dbReference type="InterPro" id="IPR001509">
    <property type="entry name" value="Epimerase_deHydtase"/>
</dbReference>
<dbReference type="OrthoDB" id="10262413at2759"/>
<dbReference type="STRING" id="1257118.L8H9W7"/>
<evidence type="ECO:0000259" key="1">
    <source>
        <dbReference type="Pfam" id="PF01370"/>
    </source>
</evidence>
<dbReference type="RefSeq" id="XP_004346057.1">
    <property type="nucleotide sequence ID" value="XM_004346007.1"/>
</dbReference>
<proteinExistence type="predicted"/>
<dbReference type="GO" id="GO:0005737">
    <property type="term" value="C:cytoplasm"/>
    <property type="evidence" value="ECO:0007669"/>
    <property type="project" value="TreeGrafter"/>
</dbReference>
<keyword evidence="3" id="KW-1185">Reference proteome</keyword>
<organism evidence="2 3">
    <name type="scientific">Acanthamoeba castellanii (strain ATCC 30010 / Neff)</name>
    <dbReference type="NCBI Taxonomy" id="1257118"/>
    <lineage>
        <taxon>Eukaryota</taxon>
        <taxon>Amoebozoa</taxon>
        <taxon>Discosea</taxon>
        <taxon>Longamoebia</taxon>
        <taxon>Centramoebida</taxon>
        <taxon>Acanthamoebidae</taxon>
        <taxon>Acanthamoeba</taxon>
    </lineage>
</organism>
<protein>
    <submittedName>
        <fullName evidence="2">NAD dependent epimerase/dehydratase family protein</fullName>
    </submittedName>
</protein>
<dbReference type="KEGG" id="acan:ACA1_079560"/>
<name>L8H9W7_ACACF</name>
<dbReference type="Gene3D" id="3.40.50.720">
    <property type="entry name" value="NAD(P)-binding Rossmann-like Domain"/>
    <property type="match status" value="1"/>
</dbReference>
<evidence type="ECO:0000313" key="3">
    <source>
        <dbReference type="Proteomes" id="UP000011083"/>
    </source>
</evidence>
<dbReference type="Proteomes" id="UP000011083">
    <property type="component" value="Unassembled WGS sequence"/>
</dbReference>
<dbReference type="VEuPathDB" id="AmoebaDB:ACA1_079560"/>
<dbReference type="Pfam" id="PF01370">
    <property type="entry name" value="Epimerase"/>
    <property type="match status" value="1"/>
</dbReference>
<dbReference type="InterPro" id="IPR036291">
    <property type="entry name" value="NAD(P)-bd_dom_sf"/>
</dbReference>
<accession>L8H9W7</accession>
<dbReference type="AlphaFoldDB" id="L8H9W7"/>
<gene>
    <name evidence="2" type="ORF">ACA1_079560</name>
</gene>
<dbReference type="PANTHER" id="PTHR48079">
    <property type="entry name" value="PROTEIN YEEZ"/>
    <property type="match status" value="1"/>
</dbReference>
<dbReference type="GeneID" id="14922416"/>
<feature type="domain" description="NAD-dependent epimerase/dehydratase" evidence="1">
    <location>
        <begin position="162"/>
        <end position="238"/>
    </location>
</feature>
<dbReference type="InterPro" id="IPR051783">
    <property type="entry name" value="NAD(P)-dependent_oxidoreduct"/>
</dbReference>